<dbReference type="PaxDb" id="3218-PP1S283_27V6.1"/>
<comment type="similarity">
    <text evidence="1">Belongs to the PP2C family.</text>
</comment>
<proteinExistence type="inferred from homology"/>
<dbReference type="STRING" id="3218.A0A2K1L6E2"/>
<dbReference type="PANTHER" id="PTHR12320:SF60">
    <property type="entry name" value="PROTEIN PHOSPHATASE 2C 26-RELATED"/>
    <property type="match status" value="1"/>
</dbReference>
<protein>
    <recommendedName>
        <fullName evidence="1">Protein phosphatase</fullName>
        <ecNumber evidence="1">3.1.3.16</ecNumber>
    </recommendedName>
</protein>
<gene>
    <name evidence="5" type="primary">LOC112283630</name>
    <name evidence="4" type="ORF">PHYPA_000013</name>
</gene>
<dbReference type="InterPro" id="IPR039123">
    <property type="entry name" value="PPTC7"/>
</dbReference>
<keyword evidence="1" id="KW-0460">Magnesium</keyword>
<comment type="catalytic activity">
    <reaction evidence="1">
        <text>O-phospho-L-seryl-[protein] + H2O = L-seryl-[protein] + phosphate</text>
        <dbReference type="Rhea" id="RHEA:20629"/>
        <dbReference type="Rhea" id="RHEA-COMP:9863"/>
        <dbReference type="Rhea" id="RHEA-COMP:11604"/>
        <dbReference type="ChEBI" id="CHEBI:15377"/>
        <dbReference type="ChEBI" id="CHEBI:29999"/>
        <dbReference type="ChEBI" id="CHEBI:43474"/>
        <dbReference type="ChEBI" id="CHEBI:83421"/>
        <dbReference type="EC" id="3.1.3.16"/>
    </reaction>
</comment>
<comment type="cofactor">
    <cofactor evidence="1">
        <name>Mg(2+)</name>
        <dbReference type="ChEBI" id="CHEBI:18420"/>
    </cofactor>
</comment>
<feature type="region of interest" description="Disordered" evidence="2">
    <location>
        <begin position="356"/>
        <end position="399"/>
    </location>
</feature>
<dbReference type="EnsemblPlants" id="Pp3c1_200V3.2">
    <property type="protein sequence ID" value="Pp3c1_200V3.2"/>
    <property type="gene ID" value="Pp3c1_200"/>
</dbReference>
<keyword evidence="1" id="KW-0479">Metal-binding</keyword>
<evidence type="ECO:0000313" key="5">
    <source>
        <dbReference type="EnsemblPlants" id="Pp3c1_200V3.1"/>
    </source>
</evidence>
<dbReference type="EMBL" id="ABEU02000001">
    <property type="protein sequence ID" value="PNR61590.1"/>
    <property type="molecule type" value="Genomic_DNA"/>
</dbReference>
<dbReference type="Gramene" id="Pp3c1_200V3.1">
    <property type="protein sequence ID" value="Pp3c1_200V3.1"/>
    <property type="gene ID" value="Pp3c1_200"/>
</dbReference>
<organism evidence="4">
    <name type="scientific">Physcomitrium patens</name>
    <name type="common">Spreading-leaved earth moss</name>
    <name type="synonym">Physcomitrella patens</name>
    <dbReference type="NCBI Taxonomy" id="3218"/>
    <lineage>
        <taxon>Eukaryota</taxon>
        <taxon>Viridiplantae</taxon>
        <taxon>Streptophyta</taxon>
        <taxon>Embryophyta</taxon>
        <taxon>Bryophyta</taxon>
        <taxon>Bryophytina</taxon>
        <taxon>Bryopsida</taxon>
        <taxon>Funariidae</taxon>
        <taxon>Funariales</taxon>
        <taxon>Funariaceae</taxon>
        <taxon>Physcomitrium</taxon>
    </lineage>
</organism>
<sequence length="399" mass="42983">MDHLQLSLIPVAMATPAIAVRPHARLHHHHQQLVGPSRLCAPPGNGWNHLSRIRIAPVFPCVQFHSYSCSHQLVAYATSASQDQTALESTSVELAFAVGATMTPHPDKVQKGGEDAYFVSNYGGGVLGIADGVGGWAEQNVDPALYSKELMAHAEAAVSSEEMEFNAQMLLAKAHAATNSIGAATAIVALLERNGVLHVASVGDCGIRILRQGRVVFASQPQQHYFDCPYQFSSEQSGQSAADAMVFKAELKEGDSIVMGSDGLFDNVYDRDVETTLSVFGGSDEESAIRSAKALAALASKNSRDPAYESPYSKEAIQQGLDVPWYKKILGQKLTGGKMDDITVIVAHVVKEQKSPDEAIVEMRSEPVPQMQDVDGETSVQRRDDEEQLIPDGLSEGWA</sequence>
<keyword evidence="1" id="KW-0464">Manganese</keyword>
<evidence type="ECO:0000313" key="4">
    <source>
        <dbReference type="EMBL" id="PNR61590.1"/>
    </source>
</evidence>
<dbReference type="Proteomes" id="UP000006727">
    <property type="component" value="Chromosome 1"/>
</dbReference>
<dbReference type="AlphaFoldDB" id="A0A2K1L6E2"/>
<feature type="compositionally biased region" description="Basic and acidic residues" evidence="2">
    <location>
        <begin position="356"/>
        <end position="365"/>
    </location>
</feature>
<dbReference type="InterPro" id="IPR001932">
    <property type="entry name" value="PPM-type_phosphatase-like_dom"/>
</dbReference>
<dbReference type="InterPro" id="IPR036457">
    <property type="entry name" value="PPM-type-like_dom_sf"/>
</dbReference>
<comment type="cofactor">
    <cofactor evidence="1">
        <name>Mn(2+)</name>
        <dbReference type="ChEBI" id="CHEBI:29035"/>
    </cofactor>
</comment>
<feature type="domain" description="PPM-type phosphatase" evidence="3">
    <location>
        <begin position="97"/>
        <end position="349"/>
    </location>
</feature>
<dbReference type="SMART" id="SM00331">
    <property type="entry name" value="PP2C_SIG"/>
    <property type="match status" value="1"/>
</dbReference>
<evidence type="ECO:0000259" key="3">
    <source>
        <dbReference type="PROSITE" id="PS51746"/>
    </source>
</evidence>
<dbReference type="GO" id="GO:0004722">
    <property type="term" value="F:protein serine/threonine phosphatase activity"/>
    <property type="evidence" value="ECO:0000318"/>
    <property type="project" value="GO_Central"/>
</dbReference>
<dbReference type="EnsemblPlants" id="Pp3c1_200V3.1">
    <property type="protein sequence ID" value="Pp3c1_200V3.1"/>
    <property type="gene ID" value="Pp3c1_200"/>
</dbReference>
<dbReference type="GO" id="GO:0009507">
    <property type="term" value="C:chloroplast"/>
    <property type="evidence" value="ECO:0000318"/>
    <property type="project" value="GO_Central"/>
</dbReference>
<dbReference type="PANTHER" id="PTHR12320">
    <property type="entry name" value="PROTEIN PHOSPHATASE 2C"/>
    <property type="match status" value="1"/>
</dbReference>
<reference evidence="5" key="3">
    <citation type="submission" date="2020-12" db="UniProtKB">
        <authorList>
            <consortium name="EnsemblPlants"/>
        </authorList>
    </citation>
    <scope>IDENTIFICATION</scope>
</reference>
<dbReference type="SUPFAM" id="SSF81606">
    <property type="entry name" value="PP2C-like"/>
    <property type="match status" value="1"/>
</dbReference>
<accession>A0A2K1L6E2</accession>
<evidence type="ECO:0000256" key="1">
    <source>
        <dbReference type="RuleBase" id="RU366020"/>
    </source>
</evidence>
<dbReference type="RefSeq" id="XP_024378393.1">
    <property type="nucleotide sequence ID" value="XM_024522625.2"/>
</dbReference>
<reference evidence="4 6" key="2">
    <citation type="journal article" date="2018" name="Plant J.">
        <title>The Physcomitrella patens chromosome-scale assembly reveals moss genome structure and evolution.</title>
        <authorList>
            <person name="Lang D."/>
            <person name="Ullrich K.K."/>
            <person name="Murat F."/>
            <person name="Fuchs J."/>
            <person name="Jenkins J."/>
            <person name="Haas F.B."/>
            <person name="Piednoel M."/>
            <person name="Gundlach H."/>
            <person name="Van Bel M."/>
            <person name="Meyberg R."/>
            <person name="Vives C."/>
            <person name="Morata J."/>
            <person name="Symeonidi A."/>
            <person name="Hiss M."/>
            <person name="Muchero W."/>
            <person name="Kamisugi Y."/>
            <person name="Saleh O."/>
            <person name="Blanc G."/>
            <person name="Decker E.L."/>
            <person name="van Gessel N."/>
            <person name="Grimwood J."/>
            <person name="Hayes R.D."/>
            <person name="Graham S.W."/>
            <person name="Gunter L.E."/>
            <person name="McDaniel S.F."/>
            <person name="Hoernstein S.N.W."/>
            <person name="Larsson A."/>
            <person name="Li F.W."/>
            <person name="Perroud P.F."/>
            <person name="Phillips J."/>
            <person name="Ranjan P."/>
            <person name="Rokshar D.S."/>
            <person name="Rothfels C.J."/>
            <person name="Schneider L."/>
            <person name="Shu S."/>
            <person name="Stevenson D.W."/>
            <person name="Thummler F."/>
            <person name="Tillich M."/>
            <person name="Villarreal Aguilar J.C."/>
            <person name="Widiez T."/>
            <person name="Wong G.K."/>
            <person name="Wymore A."/>
            <person name="Zhang Y."/>
            <person name="Zimmer A.D."/>
            <person name="Quatrano R.S."/>
            <person name="Mayer K.F.X."/>
            <person name="Goodstein D."/>
            <person name="Casacuberta J.M."/>
            <person name="Vandepoele K."/>
            <person name="Reski R."/>
            <person name="Cuming A.C."/>
            <person name="Tuskan G.A."/>
            <person name="Maumus F."/>
            <person name="Salse J."/>
            <person name="Schmutz J."/>
            <person name="Rensing S.A."/>
        </authorList>
    </citation>
    <scope>NUCLEOTIDE SEQUENCE [LARGE SCALE GENOMIC DNA]</scope>
    <source>
        <strain evidence="5 6">cv. Gransden 2004</strain>
    </source>
</reference>
<dbReference type="PROSITE" id="PS51746">
    <property type="entry name" value="PPM_2"/>
    <property type="match status" value="1"/>
</dbReference>
<keyword evidence="1" id="KW-0378">Hydrolase</keyword>
<dbReference type="GeneID" id="112283630"/>
<reference evidence="4 6" key="1">
    <citation type="journal article" date="2008" name="Science">
        <title>The Physcomitrella genome reveals evolutionary insights into the conquest of land by plants.</title>
        <authorList>
            <person name="Rensing S."/>
            <person name="Lang D."/>
            <person name="Zimmer A."/>
            <person name="Terry A."/>
            <person name="Salamov A."/>
            <person name="Shapiro H."/>
            <person name="Nishiyama T."/>
            <person name="Perroud P.-F."/>
            <person name="Lindquist E."/>
            <person name="Kamisugi Y."/>
            <person name="Tanahashi T."/>
            <person name="Sakakibara K."/>
            <person name="Fujita T."/>
            <person name="Oishi K."/>
            <person name="Shin-I T."/>
            <person name="Kuroki Y."/>
            <person name="Toyoda A."/>
            <person name="Suzuki Y."/>
            <person name="Hashimoto A."/>
            <person name="Yamaguchi K."/>
            <person name="Sugano A."/>
            <person name="Kohara Y."/>
            <person name="Fujiyama A."/>
            <person name="Anterola A."/>
            <person name="Aoki S."/>
            <person name="Ashton N."/>
            <person name="Barbazuk W.B."/>
            <person name="Barker E."/>
            <person name="Bennetzen J."/>
            <person name="Bezanilla M."/>
            <person name="Blankenship R."/>
            <person name="Cho S.H."/>
            <person name="Dutcher S."/>
            <person name="Estelle M."/>
            <person name="Fawcett J.A."/>
            <person name="Gundlach H."/>
            <person name="Hanada K."/>
            <person name="Heyl A."/>
            <person name="Hicks K.A."/>
            <person name="Hugh J."/>
            <person name="Lohr M."/>
            <person name="Mayer K."/>
            <person name="Melkozernov A."/>
            <person name="Murata T."/>
            <person name="Nelson D."/>
            <person name="Pils B."/>
            <person name="Prigge M."/>
            <person name="Reiss B."/>
            <person name="Renner T."/>
            <person name="Rombauts S."/>
            <person name="Rushton P."/>
            <person name="Sanderfoot A."/>
            <person name="Schween G."/>
            <person name="Shiu S.-H."/>
            <person name="Stueber K."/>
            <person name="Theodoulou F.L."/>
            <person name="Tu H."/>
            <person name="Van de Peer Y."/>
            <person name="Verrier P.J."/>
            <person name="Waters E."/>
            <person name="Wood A."/>
            <person name="Yang L."/>
            <person name="Cove D."/>
            <person name="Cuming A."/>
            <person name="Hasebe M."/>
            <person name="Lucas S."/>
            <person name="Mishler D.B."/>
            <person name="Reski R."/>
            <person name="Grigoriev I."/>
            <person name="Quatrano R.S."/>
            <person name="Boore J.L."/>
        </authorList>
    </citation>
    <scope>NUCLEOTIDE SEQUENCE [LARGE SCALE GENOMIC DNA]</scope>
    <source>
        <strain evidence="5 6">cv. Gransden 2004</strain>
    </source>
</reference>
<dbReference type="SMART" id="SM00332">
    <property type="entry name" value="PP2Cc"/>
    <property type="match status" value="1"/>
</dbReference>
<keyword evidence="1" id="KW-0904">Protein phosphatase</keyword>
<name>A0A2K1L6E2_PHYPA</name>
<evidence type="ECO:0000313" key="6">
    <source>
        <dbReference type="Proteomes" id="UP000006727"/>
    </source>
</evidence>
<keyword evidence="6" id="KW-1185">Reference proteome</keyword>
<evidence type="ECO:0000256" key="2">
    <source>
        <dbReference type="SAM" id="MobiDB-lite"/>
    </source>
</evidence>
<dbReference type="Gene3D" id="3.60.40.10">
    <property type="entry name" value="PPM-type phosphatase domain"/>
    <property type="match status" value="1"/>
</dbReference>
<comment type="catalytic activity">
    <reaction evidence="1">
        <text>O-phospho-L-threonyl-[protein] + H2O = L-threonyl-[protein] + phosphate</text>
        <dbReference type="Rhea" id="RHEA:47004"/>
        <dbReference type="Rhea" id="RHEA-COMP:11060"/>
        <dbReference type="Rhea" id="RHEA-COMP:11605"/>
        <dbReference type="ChEBI" id="CHEBI:15377"/>
        <dbReference type="ChEBI" id="CHEBI:30013"/>
        <dbReference type="ChEBI" id="CHEBI:43474"/>
        <dbReference type="ChEBI" id="CHEBI:61977"/>
        <dbReference type="EC" id="3.1.3.16"/>
    </reaction>
</comment>
<dbReference type="Gramene" id="Pp3c1_200V3.2">
    <property type="protein sequence ID" value="Pp3c1_200V3.2"/>
    <property type="gene ID" value="Pp3c1_200"/>
</dbReference>
<dbReference type="EC" id="3.1.3.16" evidence="1"/>
<dbReference type="GO" id="GO:0046872">
    <property type="term" value="F:metal ion binding"/>
    <property type="evidence" value="ECO:0007669"/>
    <property type="project" value="UniProtKB-UniRule"/>
</dbReference>